<dbReference type="InterPro" id="IPR005828">
    <property type="entry name" value="MFS_sugar_transport-like"/>
</dbReference>
<comment type="catalytic activity">
    <reaction evidence="7">
        <text>myo-inositol(out) + H(+)(out) = myo-inositol(in) + H(+)(in)</text>
        <dbReference type="Rhea" id="RHEA:60364"/>
        <dbReference type="ChEBI" id="CHEBI:15378"/>
        <dbReference type="ChEBI" id="CHEBI:17268"/>
    </reaction>
</comment>
<accession>A0A0F7SR83</accession>
<organism evidence="11">
    <name type="scientific">Phaffia rhodozyma</name>
    <name type="common">Yeast</name>
    <name type="synonym">Xanthophyllomyces dendrorhous</name>
    <dbReference type="NCBI Taxonomy" id="264483"/>
    <lineage>
        <taxon>Eukaryota</taxon>
        <taxon>Fungi</taxon>
        <taxon>Dikarya</taxon>
        <taxon>Basidiomycota</taxon>
        <taxon>Agaricomycotina</taxon>
        <taxon>Tremellomycetes</taxon>
        <taxon>Cystofilobasidiales</taxon>
        <taxon>Mrakiaceae</taxon>
        <taxon>Phaffia</taxon>
    </lineage>
</organism>
<dbReference type="InterPro" id="IPR005829">
    <property type="entry name" value="Sugar_transporter_CS"/>
</dbReference>
<evidence type="ECO:0000256" key="9">
    <source>
        <dbReference type="SAM" id="Phobius"/>
    </source>
</evidence>
<evidence type="ECO:0000256" key="2">
    <source>
        <dbReference type="ARBA" id="ARBA00010992"/>
    </source>
</evidence>
<keyword evidence="6 9" id="KW-0472">Membrane</keyword>
<evidence type="ECO:0000256" key="1">
    <source>
        <dbReference type="ARBA" id="ARBA00004141"/>
    </source>
</evidence>
<feature type="transmembrane region" description="Helical" evidence="9">
    <location>
        <begin position="329"/>
        <end position="347"/>
    </location>
</feature>
<dbReference type="InterPro" id="IPR003663">
    <property type="entry name" value="Sugar/inositol_transpt"/>
</dbReference>
<evidence type="ECO:0000256" key="4">
    <source>
        <dbReference type="ARBA" id="ARBA00022692"/>
    </source>
</evidence>
<dbReference type="GO" id="GO:0016020">
    <property type="term" value="C:membrane"/>
    <property type="evidence" value="ECO:0007669"/>
    <property type="project" value="UniProtKB-SubCell"/>
</dbReference>
<dbReference type="PROSITE" id="PS50850">
    <property type="entry name" value="MFS"/>
    <property type="match status" value="1"/>
</dbReference>
<feature type="domain" description="Major facilitator superfamily (MFS) profile" evidence="10">
    <location>
        <begin position="30"/>
        <end position="482"/>
    </location>
</feature>
<keyword evidence="5 9" id="KW-1133">Transmembrane helix</keyword>
<evidence type="ECO:0000256" key="8">
    <source>
        <dbReference type="RuleBase" id="RU003346"/>
    </source>
</evidence>
<dbReference type="PANTHER" id="PTHR48022">
    <property type="entry name" value="PLASTIDIC GLUCOSE TRANSPORTER 4"/>
    <property type="match status" value="1"/>
</dbReference>
<dbReference type="InterPro" id="IPR050360">
    <property type="entry name" value="MFS_Sugar_Transporters"/>
</dbReference>
<dbReference type="PROSITE" id="PS00216">
    <property type="entry name" value="SUGAR_TRANSPORT_1"/>
    <property type="match status" value="1"/>
</dbReference>
<name>A0A0F7SR83_PHARH</name>
<dbReference type="PANTHER" id="PTHR48022:SF23">
    <property type="entry name" value="MAJOR FACILITATOR SUPERFAMILY (MFS) PROFILE DOMAIN-CONTAINING PROTEIN"/>
    <property type="match status" value="1"/>
</dbReference>
<evidence type="ECO:0000256" key="5">
    <source>
        <dbReference type="ARBA" id="ARBA00022989"/>
    </source>
</evidence>
<feature type="transmembrane region" description="Helical" evidence="9">
    <location>
        <begin position="27"/>
        <end position="55"/>
    </location>
</feature>
<dbReference type="PROSITE" id="PS00217">
    <property type="entry name" value="SUGAR_TRANSPORT_2"/>
    <property type="match status" value="1"/>
</dbReference>
<feature type="transmembrane region" description="Helical" evidence="9">
    <location>
        <begin position="164"/>
        <end position="182"/>
    </location>
</feature>
<evidence type="ECO:0000256" key="3">
    <source>
        <dbReference type="ARBA" id="ARBA00022448"/>
    </source>
</evidence>
<feature type="transmembrane region" description="Helical" evidence="9">
    <location>
        <begin position="75"/>
        <end position="94"/>
    </location>
</feature>
<evidence type="ECO:0000259" key="10">
    <source>
        <dbReference type="PROSITE" id="PS50850"/>
    </source>
</evidence>
<sequence>MGLFGKAKPDNRVYSSGEDSRTQNSRVYLVALIAYMGIFLFGYDSGVAGGVISLTSFQRDFNYINDTAVQKASKGSNVVALLQVGAFFGALGAAPVCQKIGRKKSLFIGTIVFMIGGVVSTVAMKHIEIMIVGRVICGLGIGLLSTVCPTYVAEMTPKNVRGRITGLFQIIVVIGVAFSYWIEYAISVTMGSTKSATWRIPIAFQLVPCGLMLILLPLIKESPRWLILKGRNDEALANLAWVRKRGIEDPRVVAEFDENVAAITEELAVTSGASYNELLKKGMKIRVFIAFACFFLQQWSGQNSISYYAPTIFQSIGLRGTSVSLLASGIYGIVKIFSTSLFIFVGIERVGRKWSLAFGALGMSLFLWIVGAIFVTHVPNAKATSPSGASIGMAAMIYMFVIPYCFSWGPVPWVYCSEIFPTRVRAQGMSIAAATQWCFNFVLTKITPYLVLDLPNGKIFFLFACTNLLSAAFGFWIPETKGLSLEQMDVLFGSITQEERDKHIAEAERARELQQAGGYLSKEKELEIDHVEHVEGVDASSRV</sequence>
<dbReference type="Pfam" id="PF00083">
    <property type="entry name" value="Sugar_tr"/>
    <property type="match status" value="1"/>
</dbReference>
<reference evidence="11" key="1">
    <citation type="submission" date="2014-08" db="EMBL/GenBank/DDBJ databases">
        <authorList>
            <person name="Sharma Rahul"/>
            <person name="Thines Marco"/>
        </authorList>
    </citation>
    <scope>NUCLEOTIDE SEQUENCE</scope>
</reference>
<protein>
    <submittedName>
        <fullName evidence="11">Sugar transporter</fullName>
    </submittedName>
</protein>
<feature type="transmembrane region" description="Helical" evidence="9">
    <location>
        <begin position="287"/>
        <end position="309"/>
    </location>
</feature>
<dbReference type="Gene3D" id="1.20.1250.20">
    <property type="entry name" value="MFS general substrate transporter like domains"/>
    <property type="match status" value="2"/>
</dbReference>
<proteinExistence type="inferred from homology"/>
<dbReference type="EMBL" id="LN483157">
    <property type="protein sequence ID" value="CED83916.1"/>
    <property type="molecule type" value="Genomic_DNA"/>
</dbReference>
<dbReference type="AlphaFoldDB" id="A0A0F7SR83"/>
<feature type="transmembrane region" description="Helical" evidence="9">
    <location>
        <begin position="459"/>
        <end position="478"/>
    </location>
</feature>
<evidence type="ECO:0000256" key="6">
    <source>
        <dbReference type="ARBA" id="ARBA00023136"/>
    </source>
</evidence>
<dbReference type="FunFam" id="1.20.1250.20:FF:000026">
    <property type="entry name" value="MFS quinate transporter QutD"/>
    <property type="match status" value="1"/>
</dbReference>
<feature type="transmembrane region" description="Helical" evidence="9">
    <location>
        <begin position="106"/>
        <end position="123"/>
    </location>
</feature>
<keyword evidence="11" id="KW-0762">Sugar transport</keyword>
<keyword evidence="3 8" id="KW-0813">Transport</keyword>
<feature type="transmembrane region" description="Helical" evidence="9">
    <location>
        <begin position="354"/>
        <end position="375"/>
    </location>
</feature>
<feature type="transmembrane region" description="Helical" evidence="9">
    <location>
        <begin position="395"/>
        <end position="416"/>
    </location>
</feature>
<evidence type="ECO:0000313" key="11">
    <source>
        <dbReference type="EMBL" id="CED83916.1"/>
    </source>
</evidence>
<keyword evidence="4 9" id="KW-0812">Transmembrane</keyword>
<dbReference type="SUPFAM" id="SSF103473">
    <property type="entry name" value="MFS general substrate transporter"/>
    <property type="match status" value="1"/>
</dbReference>
<feature type="transmembrane region" description="Helical" evidence="9">
    <location>
        <begin position="202"/>
        <end position="219"/>
    </location>
</feature>
<feature type="transmembrane region" description="Helical" evidence="9">
    <location>
        <begin position="129"/>
        <end position="152"/>
    </location>
</feature>
<dbReference type="InterPro" id="IPR020846">
    <property type="entry name" value="MFS_dom"/>
</dbReference>
<dbReference type="InterPro" id="IPR036259">
    <property type="entry name" value="MFS_trans_sf"/>
</dbReference>
<evidence type="ECO:0000256" key="7">
    <source>
        <dbReference type="ARBA" id="ARBA00049119"/>
    </source>
</evidence>
<comment type="similarity">
    <text evidence="2 8">Belongs to the major facilitator superfamily. Sugar transporter (TC 2.A.1.1) family.</text>
</comment>
<dbReference type="PRINTS" id="PR00171">
    <property type="entry name" value="SUGRTRNSPORT"/>
</dbReference>
<comment type="subcellular location">
    <subcellularLocation>
        <location evidence="1">Membrane</location>
        <topology evidence="1">Multi-pass membrane protein</topology>
    </subcellularLocation>
</comment>
<dbReference type="GO" id="GO:0005351">
    <property type="term" value="F:carbohydrate:proton symporter activity"/>
    <property type="evidence" value="ECO:0007669"/>
    <property type="project" value="TreeGrafter"/>
</dbReference>
<dbReference type="NCBIfam" id="TIGR00879">
    <property type="entry name" value="SP"/>
    <property type="match status" value="1"/>
</dbReference>